<name>B4MSV0_DROWI</name>
<organism evidence="3 4">
    <name type="scientific">Drosophila willistoni</name>
    <name type="common">Fruit fly</name>
    <dbReference type="NCBI Taxonomy" id="7260"/>
    <lineage>
        <taxon>Eukaryota</taxon>
        <taxon>Metazoa</taxon>
        <taxon>Ecdysozoa</taxon>
        <taxon>Arthropoda</taxon>
        <taxon>Hexapoda</taxon>
        <taxon>Insecta</taxon>
        <taxon>Pterygota</taxon>
        <taxon>Neoptera</taxon>
        <taxon>Endopterygota</taxon>
        <taxon>Diptera</taxon>
        <taxon>Brachycera</taxon>
        <taxon>Muscomorpha</taxon>
        <taxon>Ephydroidea</taxon>
        <taxon>Drosophilidae</taxon>
        <taxon>Drosophila</taxon>
        <taxon>Sophophora</taxon>
    </lineage>
</organism>
<dbReference type="Proteomes" id="UP000007798">
    <property type="component" value="Unassembled WGS sequence"/>
</dbReference>
<evidence type="ECO:0000313" key="4">
    <source>
        <dbReference type="Proteomes" id="UP000007798"/>
    </source>
</evidence>
<dbReference type="AlphaFoldDB" id="B4MSV0"/>
<gene>
    <name evidence="3" type="primary">Dwil\GK19828</name>
    <name evidence="3" type="ORF">Dwil_GK19828</name>
</gene>
<evidence type="ECO:0000259" key="2">
    <source>
        <dbReference type="Pfam" id="PF10601"/>
    </source>
</evidence>
<evidence type="ECO:0000313" key="3">
    <source>
        <dbReference type="EMBL" id="EDW75189.2"/>
    </source>
</evidence>
<keyword evidence="4" id="KW-1185">Reference proteome</keyword>
<dbReference type="Pfam" id="PF10601">
    <property type="entry name" value="zf-LITAF-like"/>
    <property type="match status" value="1"/>
</dbReference>
<feature type="region of interest" description="Disordered" evidence="1">
    <location>
        <begin position="71"/>
        <end position="105"/>
    </location>
</feature>
<feature type="domain" description="LITAF" evidence="2">
    <location>
        <begin position="143"/>
        <end position="177"/>
    </location>
</feature>
<feature type="compositionally biased region" description="Acidic residues" evidence="1">
    <location>
        <begin position="79"/>
        <end position="89"/>
    </location>
</feature>
<dbReference type="EMBL" id="CH963851">
    <property type="protein sequence ID" value="EDW75189.2"/>
    <property type="molecule type" value="Genomic_DNA"/>
</dbReference>
<dbReference type="InParanoid" id="B4MSV0"/>
<dbReference type="OrthoDB" id="5599753at2759"/>
<dbReference type="InterPro" id="IPR006629">
    <property type="entry name" value="LITAF"/>
</dbReference>
<reference evidence="3 4" key="1">
    <citation type="journal article" date="2007" name="Nature">
        <title>Evolution of genes and genomes on the Drosophila phylogeny.</title>
        <authorList>
            <consortium name="Drosophila 12 Genomes Consortium"/>
            <person name="Clark A.G."/>
            <person name="Eisen M.B."/>
            <person name="Smith D.R."/>
            <person name="Bergman C.M."/>
            <person name="Oliver B."/>
            <person name="Markow T.A."/>
            <person name="Kaufman T.C."/>
            <person name="Kellis M."/>
            <person name="Gelbart W."/>
            <person name="Iyer V.N."/>
            <person name="Pollard D.A."/>
            <person name="Sackton T.B."/>
            <person name="Larracuente A.M."/>
            <person name="Singh N.D."/>
            <person name="Abad J.P."/>
            <person name="Abt D.N."/>
            <person name="Adryan B."/>
            <person name="Aguade M."/>
            <person name="Akashi H."/>
            <person name="Anderson W.W."/>
            <person name="Aquadro C.F."/>
            <person name="Ardell D.H."/>
            <person name="Arguello R."/>
            <person name="Artieri C.G."/>
            <person name="Barbash D.A."/>
            <person name="Barker D."/>
            <person name="Barsanti P."/>
            <person name="Batterham P."/>
            <person name="Batzoglou S."/>
            <person name="Begun D."/>
            <person name="Bhutkar A."/>
            <person name="Blanco E."/>
            <person name="Bosak S.A."/>
            <person name="Bradley R.K."/>
            <person name="Brand A.D."/>
            <person name="Brent M.R."/>
            <person name="Brooks A.N."/>
            <person name="Brown R.H."/>
            <person name="Butlin R.K."/>
            <person name="Caggese C."/>
            <person name="Calvi B.R."/>
            <person name="Bernardo de Carvalho A."/>
            <person name="Caspi A."/>
            <person name="Castrezana S."/>
            <person name="Celniker S.E."/>
            <person name="Chang J.L."/>
            <person name="Chapple C."/>
            <person name="Chatterji S."/>
            <person name="Chinwalla A."/>
            <person name="Civetta A."/>
            <person name="Clifton S.W."/>
            <person name="Comeron J.M."/>
            <person name="Costello J.C."/>
            <person name="Coyne J.A."/>
            <person name="Daub J."/>
            <person name="David R.G."/>
            <person name="Delcher A.L."/>
            <person name="Delehaunty K."/>
            <person name="Do C.B."/>
            <person name="Ebling H."/>
            <person name="Edwards K."/>
            <person name="Eickbush T."/>
            <person name="Evans J.D."/>
            <person name="Filipski A."/>
            <person name="Findeiss S."/>
            <person name="Freyhult E."/>
            <person name="Fulton L."/>
            <person name="Fulton R."/>
            <person name="Garcia A.C."/>
            <person name="Gardiner A."/>
            <person name="Garfield D.A."/>
            <person name="Garvin B.E."/>
            <person name="Gibson G."/>
            <person name="Gilbert D."/>
            <person name="Gnerre S."/>
            <person name="Godfrey J."/>
            <person name="Good R."/>
            <person name="Gotea V."/>
            <person name="Gravely B."/>
            <person name="Greenberg A.J."/>
            <person name="Griffiths-Jones S."/>
            <person name="Gross S."/>
            <person name="Guigo R."/>
            <person name="Gustafson E.A."/>
            <person name="Haerty W."/>
            <person name="Hahn M.W."/>
            <person name="Halligan D.L."/>
            <person name="Halpern A.L."/>
            <person name="Halter G.M."/>
            <person name="Han M.V."/>
            <person name="Heger A."/>
            <person name="Hillier L."/>
            <person name="Hinrichs A.S."/>
            <person name="Holmes I."/>
            <person name="Hoskins R.A."/>
            <person name="Hubisz M.J."/>
            <person name="Hultmark D."/>
            <person name="Huntley M.A."/>
            <person name="Jaffe D.B."/>
            <person name="Jagadeeshan S."/>
            <person name="Jeck W.R."/>
            <person name="Johnson J."/>
            <person name="Jones C.D."/>
            <person name="Jordan W.C."/>
            <person name="Karpen G.H."/>
            <person name="Kataoka E."/>
            <person name="Keightley P.D."/>
            <person name="Kheradpour P."/>
            <person name="Kirkness E.F."/>
            <person name="Koerich L.B."/>
            <person name="Kristiansen K."/>
            <person name="Kudrna D."/>
            <person name="Kulathinal R.J."/>
            <person name="Kumar S."/>
            <person name="Kwok R."/>
            <person name="Lander E."/>
            <person name="Langley C.H."/>
            <person name="Lapoint R."/>
            <person name="Lazzaro B.P."/>
            <person name="Lee S.J."/>
            <person name="Levesque L."/>
            <person name="Li R."/>
            <person name="Lin C.F."/>
            <person name="Lin M.F."/>
            <person name="Lindblad-Toh K."/>
            <person name="Llopart A."/>
            <person name="Long M."/>
            <person name="Low L."/>
            <person name="Lozovsky E."/>
            <person name="Lu J."/>
            <person name="Luo M."/>
            <person name="Machado C.A."/>
            <person name="Makalowski W."/>
            <person name="Marzo M."/>
            <person name="Matsuda M."/>
            <person name="Matzkin L."/>
            <person name="McAllister B."/>
            <person name="McBride C.S."/>
            <person name="McKernan B."/>
            <person name="McKernan K."/>
            <person name="Mendez-Lago M."/>
            <person name="Minx P."/>
            <person name="Mollenhauer M.U."/>
            <person name="Montooth K."/>
            <person name="Mount S.M."/>
            <person name="Mu X."/>
            <person name="Myers E."/>
            <person name="Negre B."/>
            <person name="Newfeld S."/>
            <person name="Nielsen R."/>
            <person name="Noor M.A."/>
            <person name="O'Grady P."/>
            <person name="Pachter L."/>
            <person name="Papaceit M."/>
            <person name="Parisi M.J."/>
            <person name="Parisi M."/>
            <person name="Parts L."/>
            <person name="Pedersen J.S."/>
            <person name="Pesole G."/>
            <person name="Phillippy A.M."/>
            <person name="Ponting C.P."/>
            <person name="Pop M."/>
            <person name="Porcelli D."/>
            <person name="Powell J.R."/>
            <person name="Prohaska S."/>
            <person name="Pruitt K."/>
            <person name="Puig M."/>
            <person name="Quesneville H."/>
            <person name="Ram K.R."/>
            <person name="Rand D."/>
            <person name="Rasmussen M.D."/>
            <person name="Reed L.K."/>
            <person name="Reenan R."/>
            <person name="Reily A."/>
            <person name="Remington K.A."/>
            <person name="Rieger T.T."/>
            <person name="Ritchie M.G."/>
            <person name="Robin C."/>
            <person name="Rogers Y.H."/>
            <person name="Rohde C."/>
            <person name="Rozas J."/>
            <person name="Rubenfield M.J."/>
            <person name="Ruiz A."/>
            <person name="Russo S."/>
            <person name="Salzberg S.L."/>
            <person name="Sanchez-Gracia A."/>
            <person name="Saranga D.J."/>
            <person name="Sato H."/>
            <person name="Schaeffer S.W."/>
            <person name="Schatz M.C."/>
            <person name="Schlenke T."/>
            <person name="Schwartz R."/>
            <person name="Segarra C."/>
            <person name="Singh R.S."/>
            <person name="Sirot L."/>
            <person name="Sirota M."/>
            <person name="Sisneros N.B."/>
            <person name="Smith C.D."/>
            <person name="Smith T.F."/>
            <person name="Spieth J."/>
            <person name="Stage D.E."/>
            <person name="Stark A."/>
            <person name="Stephan W."/>
            <person name="Strausberg R.L."/>
            <person name="Strempel S."/>
            <person name="Sturgill D."/>
            <person name="Sutton G."/>
            <person name="Sutton G.G."/>
            <person name="Tao W."/>
            <person name="Teichmann S."/>
            <person name="Tobari Y.N."/>
            <person name="Tomimura Y."/>
            <person name="Tsolas J.M."/>
            <person name="Valente V.L."/>
            <person name="Venter E."/>
            <person name="Venter J.C."/>
            <person name="Vicario S."/>
            <person name="Vieira F.G."/>
            <person name="Vilella A.J."/>
            <person name="Villasante A."/>
            <person name="Walenz B."/>
            <person name="Wang J."/>
            <person name="Wasserman M."/>
            <person name="Watts T."/>
            <person name="Wilson D."/>
            <person name="Wilson R.K."/>
            <person name="Wing R.A."/>
            <person name="Wolfner M.F."/>
            <person name="Wong A."/>
            <person name="Wong G.K."/>
            <person name="Wu C.I."/>
            <person name="Wu G."/>
            <person name="Yamamoto D."/>
            <person name="Yang H.P."/>
            <person name="Yang S.P."/>
            <person name="Yorke J.A."/>
            <person name="Yoshida K."/>
            <person name="Zdobnov E."/>
            <person name="Zhang P."/>
            <person name="Zhang Y."/>
            <person name="Zimin A.V."/>
            <person name="Baldwin J."/>
            <person name="Abdouelleil A."/>
            <person name="Abdulkadir J."/>
            <person name="Abebe A."/>
            <person name="Abera B."/>
            <person name="Abreu J."/>
            <person name="Acer S.C."/>
            <person name="Aftuck L."/>
            <person name="Alexander A."/>
            <person name="An P."/>
            <person name="Anderson E."/>
            <person name="Anderson S."/>
            <person name="Arachi H."/>
            <person name="Azer M."/>
            <person name="Bachantsang P."/>
            <person name="Barry A."/>
            <person name="Bayul T."/>
            <person name="Berlin A."/>
            <person name="Bessette D."/>
            <person name="Bloom T."/>
            <person name="Blye J."/>
            <person name="Boguslavskiy L."/>
            <person name="Bonnet C."/>
            <person name="Boukhgalter B."/>
            <person name="Bourzgui I."/>
            <person name="Brown A."/>
            <person name="Cahill P."/>
            <person name="Channer S."/>
            <person name="Cheshatsang Y."/>
            <person name="Chuda L."/>
            <person name="Citroen M."/>
            <person name="Collymore A."/>
            <person name="Cooke P."/>
            <person name="Costello M."/>
            <person name="D'Aco K."/>
            <person name="Daza R."/>
            <person name="De Haan G."/>
            <person name="DeGray S."/>
            <person name="DeMaso C."/>
            <person name="Dhargay N."/>
            <person name="Dooley K."/>
            <person name="Dooley E."/>
            <person name="Doricent M."/>
            <person name="Dorje P."/>
            <person name="Dorjee K."/>
            <person name="Dupes A."/>
            <person name="Elong R."/>
            <person name="Falk J."/>
            <person name="Farina A."/>
            <person name="Faro S."/>
            <person name="Ferguson D."/>
            <person name="Fisher S."/>
            <person name="Foley C.D."/>
            <person name="Franke A."/>
            <person name="Friedrich D."/>
            <person name="Gadbois L."/>
            <person name="Gearin G."/>
            <person name="Gearin C.R."/>
            <person name="Giannoukos G."/>
            <person name="Goode T."/>
            <person name="Graham J."/>
            <person name="Grandbois E."/>
            <person name="Grewal S."/>
            <person name="Gyaltsen K."/>
            <person name="Hafez N."/>
            <person name="Hagos B."/>
            <person name="Hall J."/>
            <person name="Henson C."/>
            <person name="Hollinger A."/>
            <person name="Honan T."/>
            <person name="Huard M.D."/>
            <person name="Hughes L."/>
            <person name="Hurhula B."/>
            <person name="Husby M.E."/>
            <person name="Kamat A."/>
            <person name="Kanga B."/>
            <person name="Kashin S."/>
            <person name="Khazanovich D."/>
            <person name="Kisner P."/>
            <person name="Lance K."/>
            <person name="Lara M."/>
            <person name="Lee W."/>
            <person name="Lennon N."/>
            <person name="Letendre F."/>
            <person name="LeVine R."/>
            <person name="Lipovsky A."/>
            <person name="Liu X."/>
            <person name="Liu J."/>
            <person name="Liu S."/>
            <person name="Lokyitsang T."/>
            <person name="Lokyitsang Y."/>
            <person name="Lubonja R."/>
            <person name="Lui A."/>
            <person name="MacDonald P."/>
            <person name="Magnisalis V."/>
            <person name="Maru K."/>
            <person name="Matthews C."/>
            <person name="McCusker W."/>
            <person name="McDonough S."/>
            <person name="Mehta T."/>
            <person name="Meldrim J."/>
            <person name="Meneus L."/>
            <person name="Mihai O."/>
            <person name="Mihalev A."/>
            <person name="Mihova T."/>
            <person name="Mittelman R."/>
            <person name="Mlenga V."/>
            <person name="Montmayeur A."/>
            <person name="Mulrain L."/>
            <person name="Navidi A."/>
            <person name="Naylor J."/>
            <person name="Negash T."/>
            <person name="Nguyen T."/>
            <person name="Nguyen N."/>
            <person name="Nicol R."/>
            <person name="Norbu C."/>
            <person name="Norbu N."/>
            <person name="Novod N."/>
            <person name="O'Neill B."/>
            <person name="Osman S."/>
            <person name="Markiewicz E."/>
            <person name="Oyono O.L."/>
            <person name="Patti C."/>
            <person name="Phunkhang P."/>
            <person name="Pierre F."/>
            <person name="Priest M."/>
            <person name="Raghuraman S."/>
            <person name="Rege F."/>
            <person name="Reyes R."/>
            <person name="Rise C."/>
            <person name="Rogov P."/>
            <person name="Ross K."/>
            <person name="Ryan E."/>
            <person name="Settipalli S."/>
            <person name="Shea T."/>
            <person name="Sherpa N."/>
            <person name="Shi L."/>
            <person name="Shih D."/>
            <person name="Sparrow T."/>
            <person name="Spaulding J."/>
            <person name="Stalker J."/>
            <person name="Stange-Thomann N."/>
            <person name="Stavropoulos S."/>
            <person name="Stone C."/>
            <person name="Strader C."/>
            <person name="Tesfaye S."/>
            <person name="Thomson T."/>
            <person name="Thoulutsang Y."/>
            <person name="Thoulutsang D."/>
            <person name="Topham K."/>
            <person name="Topping I."/>
            <person name="Tsamla T."/>
            <person name="Vassiliev H."/>
            <person name="Vo A."/>
            <person name="Wangchuk T."/>
            <person name="Wangdi T."/>
            <person name="Weiand M."/>
            <person name="Wilkinson J."/>
            <person name="Wilson A."/>
            <person name="Yadav S."/>
            <person name="Young G."/>
            <person name="Yu Q."/>
            <person name="Zembek L."/>
            <person name="Zhong D."/>
            <person name="Zimmer A."/>
            <person name="Zwirko Z."/>
            <person name="Jaffe D.B."/>
            <person name="Alvarez P."/>
            <person name="Brockman W."/>
            <person name="Butler J."/>
            <person name="Chin C."/>
            <person name="Gnerre S."/>
            <person name="Grabherr M."/>
            <person name="Kleber M."/>
            <person name="Mauceli E."/>
            <person name="MacCallum I."/>
        </authorList>
    </citation>
    <scope>NUCLEOTIDE SEQUENCE [LARGE SCALE GENOMIC DNA]</scope>
    <source>
        <strain evidence="4">Tucson 14030-0811.24</strain>
    </source>
</reference>
<dbReference type="STRING" id="7260.B4MSV0"/>
<sequence length="189" mass="21932">MAEEKHRMLYQGQEPCQIMALSGVSVVRVAEPPPYDDAIMMMPSYASYNFNELAERRSTLLQEQLPLDQIDGQQQQQEMEQEPLEEEQEYQSMEQVDQEQQHHKHQQMAVHRVSLPYLLLGRFALPRVRNFFQQPKLGDIAIPIRCPACGQNGLTRLERSPNTRTHTWALWLCSFGIVLPNIDRKDPST</sequence>
<dbReference type="HOGENOM" id="CLU_1251810_0_0_1"/>
<protein>
    <recommendedName>
        <fullName evidence="2">LITAF domain-containing protein</fullName>
    </recommendedName>
</protein>
<proteinExistence type="predicted"/>
<accession>B4MSV0</accession>
<evidence type="ECO:0000256" key="1">
    <source>
        <dbReference type="SAM" id="MobiDB-lite"/>
    </source>
</evidence>